<reference evidence="2 3" key="1">
    <citation type="submission" date="2019-11" db="EMBL/GenBank/DDBJ databases">
        <title>Whole genome sequence of Oryza granulata.</title>
        <authorList>
            <person name="Li W."/>
        </authorList>
    </citation>
    <scope>NUCLEOTIDE SEQUENCE [LARGE SCALE GENOMIC DNA]</scope>
    <source>
        <strain evidence="3">cv. Menghai</strain>
        <tissue evidence="2">Leaf</tissue>
    </source>
</reference>
<dbReference type="EMBL" id="SPHZ02000012">
    <property type="protein sequence ID" value="KAF0887585.1"/>
    <property type="molecule type" value="Genomic_DNA"/>
</dbReference>
<accession>A0A6G1BGX8</accession>
<evidence type="ECO:0000313" key="2">
    <source>
        <dbReference type="EMBL" id="KAF0887585.1"/>
    </source>
</evidence>
<organism evidence="2 3">
    <name type="scientific">Oryza meyeriana var. granulata</name>
    <dbReference type="NCBI Taxonomy" id="110450"/>
    <lineage>
        <taxon>Eukaryota</taxon>
        <taxon>Viridiplantae</taxon>
        <taxon>Streptophyta</taxon>
        <taxon>Embryophyta</taxon>
        <taxon>Tracheophyta</taxon>
        <taxon>Spermatophyta</taxon>
        <taxon>Magnoliopsida</taxon>
        <taxon>Liliopsida</taxon>
        <taxon>Poales</taxon>
        <taxon>Poaceae</taxon>
        <taxon>BOP clade</taxon>
        <taxon>Oryzoideae</taxon>
        <taxon>Oryzeae</taxon>
        <taxon>Oryzinae</taxon>
        <taxon>Oryza</taxon>
        <taxon>Oryza meyeriana</taxon>
    </lineage>
</organism>
<sequence length="63" mass="6300">MAVVGCLGKAALFGGVGGATSSRKEACRRRISVAAWSTLPSPLRPTRGVGRNASMSNGGVTAP</sequence>
<comment type="caution">
    <text evidence="2">The sequence shown here is derived from an EMBL/GenBank/DDBJ whole genome shotgun (WGS) entry which is preliminary data.</text>
</comment>
<dbReference type="Proteomes" id="UP000479710">
    <property type="component" value="Unassembled WGS sequence"/>
</dbReference>
<name>A0A6G1BGX8_9ORYZ</name>
<protein>
    <submittedName>
        <fullName evidence="2">Uncharacterized protein</fullName>
    </submittedName>
</protein>
<feature type="region of interest" description="Disordered" evidence="1">
    <location>
        <begin position="42"/>
        <end position="63"/>
    </location>
</feature>
<dbReference type="AlphaFoldDB" id="A0A6G1BGX8"/>
<gene>
    <name evidence="2" type="ORF">E2562_002304</name>
</gene>
<proteinExistence type="predicted"/>
<keyword evidence="3" id="KW-1185">Reference proteome</keyword>
<evidence type="ECO:0000256" key="1">
    <source>
        <dbReference type="SAM" id="MobiDB-lite"/>
    </source>
</evidence>
<feature type="compositionally biased region" description="Polar residues" evidence="1">
    <location>
        <begin position="53"/>
        <end position="63"/>
    </location>
</feature>
<evidence type="ECO:0000313" key="3">
    <source>
        <dbReference type="Proteomes" id="UP000479710"/>
    </source>
</evidence>